<feature type="transmembrane region" description="Helical" evidence="9">
    <location>
        <begin position="50"/>
        <end position="65"/>
    </location>
</feature>
<dbReference type="InterPro" id="IPR050482">
    <property type="entry name" value="Sensor_HK_TwoCompSys"/>
</dbReference>
<dbReference type="SUPFAM" id="SSF55874">
    <property type="entry name" value="ATPase domain of HSP90 chaperone/DNA topoisomerase II/histidine kinase"/>
    <property type="match status" value="1"/>
</dbReference>
<evidence type="ECO:0000313" key="12">
    <source>
        <dbReference type="Proteomes" id="UP001180973"/>
    </source>
</evidence>
<reference evidence="11" key="1">
    <citation type="submission" date="2023-09" db="EMBL/GenBank/DDBJ databases">
        <title>30 novel species of actinomycetes from the DSMZ collection.</title>
        <authorList>
            <person name="Nouioui I."/>
        </authorList>
    </citation>
    <scope>NUCLEOTIDE SEQUENCE</scope>
    <source>
        <strain evidence="11">DSM 115977</strain>
    </source>
</reference>
<keyword evidence="6 11" id="KW-0418">Kinase</keyword>
<dbReference type="Proteomes" id="UP001180973">
    <property type="component" value="Unassembled WGS sequence"/>
</dbReference>
<dbReference type="Gene3D" id="1.20.5.1930">
    <property type="match status" value="1"/>
</dbReference>
<evidence type="ECO:0000256" key="6">
    <source>
        <dbReference type="ARBA" id="ARBA00022777"/>
    </source>
</evidence>
<name>A0ABU2WU19_9ACTN</name>
<keyword evidence="12" id="KW-1185">Reference proteome</keyword>
<evidence type="ECO:0000256" key="7">
    <source>
        <dbReference type="ARBA" id="ARBA00022840"/>
    </source>
</evidence>
<protein>
    <recommendedName>
        <fullName evidence="2">histidine kinase</fullName>
        <ecNumber evidence="2">2.7.13.3</ecNumber>
    </recommendedName>
</protein>
<evidence type="ECO:0000256" key="9">
    <source>
        <dbReference type="SAM" id="Phobius"/>
    </source>
</evidence>
<keyword evidence="9" id="KW-0472">Membrane</keyword>
<keyword evidence="3" id="KW-0597">Phosphoprotein</keyword>
<dbReference type="EC" id="2.7.13.3" evidence="2"/>
<dbReference type="RefSeq" id="WP_311411570.1">
    <property type="nucleotide sequence ID" value="NZ_JAVRFL010000010.1"/>
</dbReference>
<dbReference type="CDD" id="cd16917">
    <property type="entry name" value="HATPase_UhpB-NarQ-NarX-like"/>
    <property type="match status" value="1"/>
</dbReference>
<organism evidence="11 12">
    <name type="scientific">Micromonospora reichwaldensis</name>
    <dbReference type="NCBI Taxonomy" id="3075516"/>
    <lineage>
        <taxon>Bacteria</taxon>
        <taxon>Bacillati</taxon>
        <taxon>Actinomycetota</taxon>
        <taxon>Actinomycetes</taxon>
        <taxon>Micromonosporales</taxon>
        <taxon>Micromonosporaceae</taxon>
        <taxon>Micromonospora</taxon>
    </lineage>
</organism>
<accession>A0ABU2WU19</accession>
<dbReference type="InterPro" id="IPR011712">
    <property type="entry name" value="Sig_transdc_His_kin_sub3_dim/P"/>
</dbReference>
<evidence type="ECO:0000259" key="10">
    <source>
        <dbReference type="SMART" id="SM00387"/>
    </source>
</evidence>
<dbReference type="PANTHER" id="PTHR24421">
    <property type="entry name" value="NITRATE/NITRITE SENSOR PROTEIN NARX-RELATED"/>
    <property type="match status" value="1"/>
</dbReference>
<evidence type="ECO:0000256" key="8">
    <source>
        <dbReference type="ARBA" id="ARBA00023012"/>
    </source>
</evidence>
<evidence type="ECO:0000256" key="5">
    <source>
        <dbReference type="ARBA" id="ARBA00022741"/>
    </source>
</evidence>
<feature type="transmembrane region" description="Helical" evidence="9">
    <location>
        <begin position="21"/>
        <end position="44"/>
    </location>
</feature>
<feature type="transmembrane region" description="Helical" evidence="9">
    <location>
        <begin position="135"/>
        <end position="158"/>
    </location>
</feature>
<feature type="transmembrane region" description="Helical" evidence="9">
    <location>
        <begin position="110"/>
        <end position="128"/>
    </location>
</feature>
<evidence type="ECO:0000256" key="1">
    <source>
        <dbReference type="ARBA" id="ARBA00000085"/>
    </source>
</evidence>
<keyword evidence="9" id="KW-1133">Transmembrane helix</keyword>
<dbReference type="PANTHER" id="PTHR24421:SF10">
    <property type="entry name" value="NITRATE_NITRITE SENSOR PROTEIN NARQ"/>
    <property type="match status" value="1"/>
</dbReference>
<keyword evidence="7" id="KW-0067">ATP-binding</keyword>
<keyword evidence="5" id="KW-0547">Nucleotide-binding</keyword>
<keyword evidence="9" id="KW-0812">Transmembrane</keyword>
<feature type="domain" description="Histidine kinase/HSP90-like ATPase" evidence="10">
    <location>
        <begin position="301"/>
        <end position="392"/>
    </location>
</feature>
<dbReference type="Pfam" id="PF07730">
    <property type="entry name" value="HisKA_3"/>
    <property type="match status" value="1"/>
</dbReference>
<proteinExistence type="predicted"/>
<dbReference type="InterPro" id="IPR003594">
    <property type="entry name" value="HATPase_dom"/>
</dbReference>
<dbReference type="InterPro" id="IPR055558">
    <property type="entry name" value="DUF7134"/>
</dbReference>
<evidence type="ECO:0000313" key="11">
    <source>
        <dbReference type="EMBL" id="MDT0529423.1"/>
    </source>
</evidence>
<dbReference type="InterPro" id="IPR036890">
    <property type="entry name" value="HATPase_C_sf"/>
</dbReference>
<comment type="catalytic activity">
    <reaction evidence="1">
        <text>ATP + protein L-histidine = ADP + protein N-phospho-L-histidine.</text>
        <dbReference type="EC" id="2.7.13.3"/>
    </reaction>
</comment>
<keyword evidence="4" id="KW-0808">Transferase</keyword>
<dbReference type="Gene3D" id="3.30.565.10">
    <property type="entry name" value="Histidine kinase-like ATPase, C-terminal domain"/>
    <property type="match status" value="1"/>
</dbReference>
<gene>
    <name evidence="11" type="ORF">RM555_10535</name>
</gene>
<comment type="caution">
    <text evidence="11">The sequence shown here is derived from an EMBL/GenBank/DDBJ whole genome shotgun (WGS) entry which is preliminary data.</text>
</comment>
<keyword evidence="8" id="KW-0902">Two-component regulatory system</keyword>
<dbReference type="Pfam" id="PF02518">
    <property type="entry name" value="HATPase_c"/>
    <property type="match status" value="1"/>
</dbReference>
<evidence type="ECO:0000256" key="4">
    <source>
        <dbReference type="ARBA" id="ARBA00022679"/>
    </source>
</evidence>
<dbReference type="EMBL" id="JAVRFL010000010">
    <property type="protein sequence ID" value="MDT0529423.1"/>
    <property type="molecule type" value="Genomic_DNA"/>
</dbReference>
<dbReference type="SMART" id="SM00387">
    <property type="entry name" value="HATPase_c"/>
    <property type="match status" value="1"/>
</dbReference>
<sequence>MRVAGVRRGAGRLVRLPRAAVLDLLIGVAVAAVVAAAITANLGGDRGRDVPAYLFAVGLGALVLLRRRAPTTVLVVSAAGLVAYYVAGYPPVGLALPLAAALYSAAEAGQLRWAVLVGLGLLVVSTAFRTADGASVAYLIGFELASSVAIMAAAVALGDGVRSRRLRRREQRWRLRQLERDHAREAARRVEEERLRIARDLHDVIAHHISVISLHAGVADEALDDDPAAARAALGHVRSATTQVARELRTTLGLLRDPAVAEPRQPVAGLAGLDALAAGARATGLRIAVHRQGELTGLPAAVDSTAHRLIQEALTNTLRHAGARTVEIDVVRGPGTLAVAVRDDGRGQCEDTPRGYGLGGMRERTALLGGTVTAGNRPGGGFEVRAELPLGGTT</sequence>
<dbReference type="Pfam" id="PF23539">
    <property type="entry name" value="DUF7134"/>
    <property type="match status" value="1"/>
</dbReference>
<evidence type="ECO:0000256" key="2">
    <source>
        <dbReference type="ARBA" id="ARBA00012438"/>
    </source>
</evidence>
<feature type="transmembrane region" description="Helical" evidence="9">
    <location>
        <begin position="72"/>
        <end position="90"/>
    </location>
</feature>
<evidence type="ECO:0000256" key="3">
    <source>
        <dbReference type="ARBA" id="ARBA00022553"/>
    </source>
</evidence>
<dbReference type="GO" id="GO:0016301">
    <property type="term" value="F:kinase activity"/>
    <property type="evidence" value="ECO:0007669"/>
    <property type="project" value="UniProtKB-KW"/>
</dbReference>